<accession>A0A8J3J5A8</accession>
<evidence type="ECO:0000256" key="1">
    <source>
        <dbReference type="SAM" id="MobiDB-lite"/>
    </source>
</evidence>
<dbReference type="RefSeq" id="WP_203662216.1">
    <property type="nucleotide sequence ID" value="NZ_BAAAZM010000030.1"/>
</dbReference>
<dbReference type="EMBL" id="BOMB01000031">
    <property type="protein sequence ID" value="GID14393.1"/>
    <property type="molecule type" value="Genomic_DNA"/>
</dbReference>
<feature type="compositionally biased region" description="Basic and acidic residues" evidence="1">
    <location>
        <begin position="1"/>
        <end position="54"/>
    </location>
</feature>
<protein>
    <submittedName>
        <fullName evidence="2">Uncharacterized protein</fullName>
    </submittedName>
</protein>
<reference evidence="2" key="1">
    <citation type="submission" date="2021-01" db="EMBL/GenBank/DDBJ databases">
        <title>Whole genome shotgun sequence of Actinocatenispora rupis NBRC 107355.</title>
        <authorList>
            <person name="Komaki H."/>
            <person name="Tamura T."/>
        </authorList>
    </citation>
    <scope>NUCLEOTIDE SEQUENCE</scope>
    <source>
        <strain evidence="2">NBRC 107355</strain>
    </source>
</reference>
<evidence type="ECO:0000313" key="2">
    <source>
        <dbReference type="EMBL" id="GID14393.1"/>
    </source>
</evidence>
<sequence length="109" mass="12071">MRMPWKREDRNDREGHGEPEVRGGRTDRGDRPARGEREPLGVDERFYEGGESRRGGSMRVGRPVQEALSDDAGPSSPFGAVTLPLPPEDVAYELPDDGPPSEHPVHTEL</sequence>
<proteinExistence type="predicted"/>
<name>A0A8J3J5A8_9ACTN</name>
<keyword evidence="3" id="KW-1185">Reference proteome</keyword>
<organism evidence="2 3">
    <name type="scientific">Actinocatenispora rupis</name>
    <dbReference type="NCBI Taxonomy" id="519421"/>
    <lineage>
        <taxon>Bacteria</taxon>
        <taxon>Bacillati</taxon>
        <taxon>Actinomycetota</taxon>
        <taxon>Actinomycetes</taxon>
        <taxon>Micromonosporales</taxon>
        <taxon>Micromonosporaceae</taxon>
        <taxon>Actinocatenispora</taxon>
    </lineage>
</organism>
<gene>
    <name evidence="2" type="ORF">Aru02nite_52820</name>
</gene>
<evidence type="ECO:0000313" key="3">
    <source>
        <dbReference type="Proteomes" id="UP000612808"/>
    </source>
</evidence>
<comment type="caution">
    <text evidence="2">The sequence shown here is derived from an EMBL/GenBank/DDBJ whole genome shotgun (WGS) entry which is preliminary data.</text>
</comment>
<dbReference type="Proteomes" id="UP000612808">
    <property type="component" value="Unassembled WGS sequence"/>
</dbReference>
<feature type="region of interest" description="Disordered" evidence="1">
    <location>
        <begin position="1"/>
        <end position="109"/>
    </location>
</feature>
<dbReference type="AlphaFoldDB" id="A0A8J3J5A8"/>